<protein>
    <submittedName>
        <fullName evidence="1">Uncharacterized protein</fullName>
    </submittedName>
</protein>
<dbReference type="Proteomes" id="UP001165378">
    <property type="component" value="Unassembled WGS sequence"/>
</dbReference>
<dbReference type="AlphaFoldDB" id="A0AA41U1D8"/>
<name>A0AA41U1D8_9ACTN</name>
<comment type="caution">
    <text evidence="1">The sequence shown here is derived from an EMBL/GenBank/DDBJ whole genome shotgun (WGS) entry which is preliminary data.</text>
</comment>
<dbReference type="EMBL" id="JAKFHA010000001">
    <property type="protein sequence ID" value="MCF2526034.1"/>
    <property type="molecule type" value="Genomic_DNA"/>
</dbReference>
<gene>
    <name evidence="1" type="ORF">LZ495_02185</name>
</gene>
<keyword evidence="2" id="KW-1185">Reference proteome</keyword>
<dbReference type="RefSeq" id="WP_235050095.1">
    <property type="nucleotide sequence ID" value="NZ_JAKFHA010000001.1"/>
</dbReference>
<sequence length="496" mass="54216">MTEQPGGHNVPTAPKEPTEAQMEAFLLAALKALAGGKVFAWHKAALAAVDQQLAAIPAGPRRTLWVQQMNALIAQMYAQILAELPPTFDTAMQEVMEDLQGVAHGFTAAEVDPVDITPALAKRANQYVGSSTCMKNITDTVLPDKTKKLAAFASRPLRLEPCIVEQLASYAKEFNELSLMVGDVDRIEAQISGMKLTVFLGPLTEQLYALRAKARLALQTTPAQTATLIDQQLLATFAATEEVQEQLIKDLCGTPKAEAQICTLNLSGELVRTSPPLIGRFAPLSGMGGAAIKTCTSLSQTYGKPFVLCFGAQEPDAMARVVLHCQNKTIFQAVTKRLGQHPPLSMVSKVVGILAWDNPEWDQVCLAINKFAYTEIDLPPHTDAIIWQPLGNLWVPVAMEGAGFQTDQACIKHHKQELGANPSKAKAEAYYAELAEACRQACQFWYANGRPQSIDAPDLQLAVGNWRIKVRNLYGKPEVFHIDSHYQHSAWINHKV</sequence>
<reference evidence="1" key="1">
    <citation type="submission" date="2022-01" db="EMBL/GenBank/DDBJ databases">
        <title>Genome-Based Taxonomic Classification of the Phylum Actinobacteria.</title>
        <authorList>
            <person name="Gao Y."/>
        </authorList>
    </citation>
    <scope>NUCLEOTIDE SEQUENCE</scope>
    <source>
        <strain evidence="1">KLBMP 8922</strain>
    </source>
</reference>
<evidence type="ECO:0000313" key="2">
    <source>
        <dbReference type="Proteomes" id="UP001165378"/>
    </source>
</evidence>
<proteinExistence type="predicted"/>
<evidence type="ECO:0000313" key="1">
    <source>
        <dbReference type="EMBL" id="MCF2526034.1"/>
    </source>
</evidence>
<accession>A0AA41U1D8</accession>
<organism evidence="1 2">
    <name type="scientific">Yinghuangia soli</name>
    <dbReference type="NCBI Taxonomy" id="2908204"/>
    <lineage>
        <taxon>Bacteria</taxon>
        <taxon>Bacillati</taxon>
        <taxon>Actinomycetota</taxon>
        <taxon>Actinomycetes</taxon>
        <taxon>Kitasatosporales</taxon>
        <taxon>Streptomycetaceae</taxon>
        <taxon>Yinghuangia</taxon>
    </lineage>
</organism>